<proteinExistence type="predicted"/>
<accession>A0A9X0HHI2</accession>
<organism evidence="1 2">
    <name type="scientific">Solirubrum puertoriconensis</name>
    <dbReference type="NCBI Taxonomy" id="1751427"/>
    <lineage>
        <taxon>Bacteria</taxon>
        <taxon>Pseudomonadati</taxon>
        <taxon>Bacteroidota</taxon>
        <taxon>Cytophagia</taxon>
        <taxon>Cytophagales</taxon>
    </lineage>
</organism>
<dbReference type="Proteomes" id="UP000054223">
    <property type="component" value="Unassembled WGS sequence"/>
</dbReference>
<dbReference type="AlphaFoldDB" id="A0A9X0HHI2"/>
<evidence type="ECO:0000313" key="1">
    <source>
        <dbReference type="EMBL" id="KUG05949.1"/>
    </source>
</evidence>
<gene>
    <name evidence="1" type="ORF">ASU33_00780</name>
</gene>
<keyword evidence="2" id="KW-1185">Reference proteome</keyword>
<protein>
    <submittedName>
        <fullName evidence="1">Uncharacterized protein</fullName>
    </submittedName>
</protein>
<name>A0A9X0HHI2_SOLP1</name>
<comment type="caution">
    <text evidence="1">The sequence shown here is derived from an EMBL/GenBank/DDBJ whole genome shotgun (WGS) entry which is preliminary data.</text>
</comment>
<reference evidence="1 2" key="1">
    <citation type="submission" date="2015-11" db="EMBL/GenBank/DDBJ databases">
        <title>Solirubrum puertoriconensis gen. nov. an environmental bacteria isolated in Puerto Rico.</title>
        <authorList>
            <person name="Cuebas-Irizarry M.F."/>
            <person name="Montalvo-Rodriguez R."/>
        </authorList>
    </citation>
    <scope>NUCLEOTIDE SEQUENCE [LARGE SCALE GENOMIC DNA]</scope>
    <source>
        <strain evidence="1 2">MC1A</strain>
    </source>
</reference>
<dbReference type="EMBL" id="LNAL01000008">
    <property type="protein sequence ID" value="KUG05949.1"/>
    <property type="molecule type" value="Genomic_DNA"/>
</dbReference>
<evidence type="ECO:0000313" key="2">
    <source>
        <dbReference type="Proteomes" id="UP000054223"/>
    </source>
</evidence>
<sequence length="123" mass="14291">MVGVLTLTADVAYRECHGRIEEQSLHVGSPIQLDYCGYLQAAFRWVGSPGETTIRIGQWPEMAVRIRQQQQAQTLQQLLQAWYERRVPVWEMVGGQRTFLLKQNLSYEQIRAFEQQYGVKLYG</sequence>